<keyword evidence="2" id="KW-0472">Membrane</keyword>
<evidence type="ECO:0000313" key="3">
    <source>
        <dbReference type="EMBL" id="HJA05312.1"/>
    </source>
</evidence>
<feature type="transmembrane region" description="Helical" evidence="2">
    <location>
        <begin position="7"/>
        <end position="27"/>
    </location>
</feature>
<dbReference type="AlphaFoldDB" id="A0A9D2KJ20"/>
<dbReference type="Proteomes" id="UP000824220">
    <property type="component" value="Unassembled WGS sequence"/>
</dbReference>
<gene>
    <name evidence="3" type="ORF">H9800_10690</name>
</gene>
<reference evidence="3" key="2">
    <citation type="submission" date="2021-04" db="EMBL/GenBank/DDBJ databases">
        <authorList>
            <person name="Gilroy R."/>
        </authorList>
    </citation>
    <scope>NUCLEOTIDE SEQUENCE</scope>
    <source>
        <strain evidence="3">ChiHjej8B7-3636</strain>
    </source>
</reference>
<keyword evidence="2" id="KW-0812">Transmembrane</keyword>
<dbReference type="InterPro" id="IPR025323">
    <property type="entry name" value="DUF4229"/>
</dbReference>
<dbReference type="Pfam" id="PF14012">
    <property type="entry name" value="DUF4229"/>
    <property type="match status" value="1"/>
</dbReference>
<organism evidence="3 4">
    <name type="scientific">Candidatus Microbacterium stercoravium</name>
    <dbReference type="NCBI Taxonomy" id="2838697"/>
    <lineage>
        <taxon>Bacteria</taxon>
        <taxon>Bacillati</taxon>
        <taxon>Actinomycetota</taxon>
        <taxon>Actinomycetes</taxon>
        <taxon>Micrococcales</taxon>
        <taxon>Microbacteriaceae</taxon>
        <taxon>Microbacterium</taxon>
    </lineage>
</organism>
<evidence type="ECO:0000313" key="4">
    <source>
        <dbReference type="Proteomes" id="UP000824220"/>
    </source>
</evidence>
<evidence type="ECO:0000256" key="1">
    <source>
        <dbReference type="SAM" id="MobiDB-lite"/>
    </source>
</evidence>
<comment type="caution">
    <text evidence="3">The sequence shown here is derived from an EMBL/GenBank/DDBJ whole genome shotgun (WGS) entry which is preliminary data.</text>
</comment>
<protein>
    <submittedName>
        <fullName evidence="3">DUF4229 domain-containing protein</fullName>
    </submittedName>
</protein>
<accession>A0A9D2KJ20</accession>
<dbReference type="EMBL" id="DXAM01000143">
    <property type="protein sequence ID" value="HJA05312.1"/>
    <property type="molecule type" value="Genomic_DNA"/>
</dbReference>
<feature type="region of interest" description="Disordered" evidence="1">
    <location>
        <begin position="69"/>
        <end position="94"/>
    </location>
</feature>
<feature type="transmembrane region" description="Helical" evidence="2">
    <location>
        <begin position="33"/>
        <end position="53"/>
    </location>
</feature>
<evidence type="ECO:0000256" key="2">
    <source>
        <dbReference type="SAM" id="Phobius"/>
    </source>
</evidence>
<proteinExistence type="predicted"/>
<keyword evidence="2" id="KW-1133">Transmembrane helix</keyword>
<reference evidence="3" key="1">
    <citation type="journal article" date="2021" name="PeerJ">
        <title>Extensive microbial diversity within the chicken gut microbiome revealed by metagenomics and culture.</title>
        <authorList>
            <person name="Gilroy R."/>
            <person name="Ravi A."/>
            <person name="Getino M."/>
            <person name="Pursley I."/>
            <person name="Horton D.L."/>
            <person name="Alikhan N.F."/>
            <person name="Baker D."/>
            <person name="Gharbi K."/>
            <person name="Hall N."/>
            <person name="Watson M."/>
            <person name="Adriaenssens E.M."/>
            <person name="Foster-Nyarko E."/>
            <person name="Jarju S."/>
            <person name="Secka A."/>
            <person name="Antonio M."/>
            <person name="Oren A."/>
            <person name="Chaudhuri R.R."/>
            <person name="La Ragione R."/>
            <person name="Hildebrand F."/>
            <person name="Pallen M.J."/>
        </authorList>
    </citation>
    <scope>NUCLEOTIDE SEQUENCE</scope>
    <source>
        <strain evidence="3">ChiHjej8B7-3636</strain>
    </source>
</reference>
<sequence>MRSRSVVLYTLLRLAFFLVPLGIMMLFPAFWGMWWLAVLFAALIGLSLSIIFLQKPRGAVSEGIYESQKRRTKKSAREIDEDIEDQANQAAQDD</sequence>
<name>A0A9D2KJ20_9MICO</name>